<dbReference type="SUPFAM" id="SSF51735">
    <property type="entry name" value="NAD(P)-binding Rossmann-fold domains"/>
    <property type="match status" value="1"/>
</dbReference>
<proteinExistence type="inferred from homology"/>
<dbReference type="EMBL" id="VSSQ01025104">
    <property type="protein sequence ID" value="MPM73022.1"/>
    <property type="molecule type" value="Genomic_DNA"/>
</dbReference>
<dbReference type="PROSITE" id="PS00061">
    <property type="entry name" value="ADH_SHORT"/>
    <property type="match status" value="1"/>
</dbReference>
<organism evidence="4">
    <name type="scientific">bioreactor metagenome</name>
    <dbReference type="NCBI Taxonomy" id="1076179"/>
    <lineage>
        <taxon>unclassified sequences</taxon>
        <taxon>metagenomes</taxon>
        <taxon>ecological metagenomes</taxon>
    </lineage>
</organism>
<dbReference type="Gene3D" id="3.40.50.720">
    <property type="entry name" value="NAD(P)-binding Rossmann-like Domain"/>
    <property type="match status" value="1"/>
</dbReference>
<evidence type="ECO:0000259" key="3">
    <source>
        <dbReference type="SMART" id="SM00822"/>
    </source>
</evidence>
<reference evidence="4" key="1">
    <citation type="submission" date="2019-08" db="EMBL/GenBank/DDBJ databases">
        <authorList>
            <person name="Kucharzyk K."/>
            <person name="Murdoch R.W."/>
            <person name="Higgins S."/>
            <person name="Loffler F."/>
        </authorList>
    </citation>
    <scope>NUCLEOTIDE SEQUENCE</scope>
</reference>
<dbReference type="Pfam" id="PF00106">
    <property type="entry name" value="adh_short"/>
    <property type="match status" value="1"/>
</dbReference>
<dbReference type="AlphaFoldDB" id="A0A645C5T0"/>
<accession>A0A645C5T0</accession>
<dbReference type="GO" id="GO:0016491">
    <property type="term" value="F:oxidoreductase activity"/>
    <property type="evidence" value="ECO:0007669"/>
    <property type="project" value="UniProtKB-KW"/>
</dbReference>
<dbReference type="InterPro" id="IPR002347">
    <property type="entry name" value="SDR_fam"/>
</dbReference>
<comment type="caution">
    <text evidence="4">The sequence shown here is derived from an EMBL/GenBank/DDBJ whole genome shotgun (WGS) entry which is preliminary data.</text>
</comment>
<name>A0A645C5T0_9ZZZZ</name>
<dbReference type="InterPro" id="IPR020904">
    <property type="entry name" value="Sc_DH/Rdtase_CS"/>
</dbReference>
<dbReference type="PRINTS" id="PR00081">
    <property type="entry name" value="GDHRDH"/>
</dbReference>
<dbReference type="GO" id="GO:0016020">
    <property type="term" value="C:membrane"/>
    <property type="evidence" value="ECO:0007669"/>
    <property type="project" value="TreeGrafter"/>
</dbReference>
<protein>
    <submittedName>
        <fullName evidence="4">Putative oxidoreductase SadH</fullName>
        <ecNumber evidence="4">1.-.-.-</ecNumber>
    </submittedName>
</protein>
<evidence type="ECO:0000256" key="2">
    <source>
        <dbReference type="ARBA" id="ARBA00023002"/>
    </source>
</evidence>
<dbReference type="EC" id="1.-.-.-" evidence="4"/>
<dbReference type="InterPro" id="IPR057326">
    <property type="entry name" value="KR_dom"/>
</dbReference>
<dbReference type="SMART" id="SM00822">
    <property type="entry name" value="PKS_KR"/>
    <property type="match status" value="1"/>
</dbReference>
<dbReference type="PANTHER" id="PTHR44196">
    <property type="entry name" value="DEHYDROGENASE/REDUCTASE SDR FAMILY MEMBER 7B"/>
    <property type="match status" value="1"/>
</dbReference>
<gene>
    <name evidence="4" type="primary">sadH_7</name>
    <name evidence="4" type="ORF">SDC9_119998</name>
</gene>
<dbReference type="PANTHER" id="PTHR44196:SF1">
    <property type="entry name" value="DEHYDROGENASE_REDUCTASE SDR FAMILY MEMBER 7B"/>
    <property type="match status" value="1"/>
</dbReference>
<evidence type="ECO:0000256" key="1">
    <source>
        <dbReference type="ARBA" id="ARBA00006484"/>
    </source>
</evidence>
<dbReference type="InterPro" id="IPR036291">
    <property type="entry name" value="NAD(P)-bd_dom_sf"/>
</dbReference>
<keyword evidence="2 4" id="KW-0560">Oxidoreductase</keyword>
<feature type="domain" description="Ketoreductase" evidence="3">
    <location>
        <begin position="6"/>
        <end position="191"/>
    </location>
</feature>
<comment type="similarity">
    <text evidence="1">Belongs to the short-chain dehydrogenases/reductases (SDR) family.</text>
</comment>
<dbReference type="PRINTS" id="PR00080">
    <property type="entry name" value="SDRFAMILY"/>
</dbReference>
<evidence type="ECO:0000313" key="4">
    <source>
        <dbReference type="EMBL" id="MPM73022.1"/>
    </source>
</evidence>
<sequence>MRVNYKVFMVTGGGNGLGRELVLNLLRKECKVVAVDKDKSALEETERLAGEYAGALITVEADITNVAAMKDLVDNIEYQYDGIDGVINNAGIIQPFKTINDIDPDSIDRIFRINLMGTLNIIKIFLPSLLKQRQAHIVNVSSMGGFLPVAGQAIYGASKAAVKILSEGLASELSGTSVGVTTVFPGAMYTNIKANSGLGMDAGAGPEGYSADAAFSPVRAAKLIVKAIEYNKSRLYIGKDAKTMNFLYRLNPSLATKLIYNKIRHKM</sequence>